<sequence>MAYSCEPDARQVADFLGFSCDDAHPVGAVRSPFALEHWTMPLLEVLIIAGAVFALVHAWRRWRRDGDPVNLGLWFASLIYLAVIEPPLYFPEWFGLQDYVGFIFSHNVFTVQFMFDRLPLYIVAFYPVISQLTYELVRALGIFARRGAAIGAIATAFASQVFYEIFDQLGPQLRWWAWNPDNMINTPMFASVPMNSMWVFASVSFGVMVWLVVTLLGGPGRTGTPIGGGSVAWRTVVAGVLTPVLMVILAAPTRVGVDAESEGTLQRTILWTFLGILWLVGLWLLADGTRRTWRGSTPPVASPAFVRVYPALYVGVHAAFWIAALPAFLGATDGVTAGGTPIGSGWYALACFAVATWFVVAALLATRSPSGEVDSAPGTTAGTGDPRTRGADVTP</sequence>
<evidence type="ECO:0008006" key="5">
    <source>
        <dbReference type="Google" id="ProtNLM"/>
    </source>
</evidence>
<evidence type="ECO:0000313" key="4">
    <source>
        <dbReference type="Proteomes" id="UP001500383"/>
    </source>
</evidence>
<feature type="transmembrane region" description="Helical" evidence="2">
    <location>
        <begin position="269"/>
        <end position="286"/>
    </location>
</feature>
<dbReference type="EMBL" id="BAAAQG010000007">
    <property type="protein sequence ID" value="GAA1705120.1"/>
    <property type="molecule type" value="Genomic_DNA"/>
</dbReference>
<reference evidence="3 4" key="1">
    <citation type="journal article" date="2019" name="Int. J. Syst. Evol. Microbiol.">
        <title>The Global Catalogue of Microorganisms (GCM) 10K type strain sequencing project: providing services to taxonomists for standard genome sequencing and annotation.</title>
        <authorList>
            <consortium name="The Broad Institute Genomics Platform"/>
            <consortium name="The Broad Institute Genome Sequencing Center for Infectious Disease"/>
            <person name="Wu L."/>
            <person name="Ma J."/>
        </authorList>
    </citation>
    <scope>NUCLEOTIDE SEQUENCE [LARGE SCALE GENOMIC DNA]</scope>
    <source>
        <strain evidence="3 4">JCM 16002</strain>
    </source>
</reference>
<feature type="transmembrane region" description="Helical" evidence="2">
    <location>
        <begin position="197"/>
        <end position="219"/>
    </location>
</feature>
<keyword evidence="2" id="KW-0472">Membrane</keyword>
<feature type="transmembrane region" description="Helical" evidence="2">
    <location>
        <begin position="306"/>
        <end position="325"/>
    </location>
</feature>
<dbReference type="RefSeq" id="WP_206685725.1">
    <property type="nucleotide sequence ID" value="NZ_BAAAQG010000007.1"/>
</dbReference>
<feature type="compositionally biased region" description="Basic and acidic residues" evidence="1">
    <location>
        <begin position="386"/>
        <end position="395"/>
    </location>
</feature>
<name>A0ABN2IHU3_9ACTN</name>
<keyword evidence="2" id="KW-0812">Transmembrane</keyword>
<comment type="caution">
    <text evidence="3">The sequence shown here is derived from an EMBL/GenBank/DDBJ whole genome shotgun (WGS) entry which is preliminary data.</text>
</comment>
<proteinExistence type="predicted"/>
<feature type="transmembrane region" description="Helical" evidence="2">
    <location>
        <begin position="38"/>
        <end position="59"/>
    </location>
</feature>
<feature type="transmembrane region" description="Helical" evidence="2">
    <location>
        <begin position="118"/>
        <end position="137"/>
    </location>
</feature>
<organism evidence="3 4">
    <name type="scientific">Dietzia cercidiphylli</name>
    <dbReference type="NCBI Taxonomy" id="498199"/>
    <lineage>
        <taxon>Bacteria</taxon>
        <taxon>Bacillati</taxon>
        <taxon>Actinomycetota</taxon>
        <taxon>Actinomycetes</taxon>
        <taxon>Mycobacteriales</taxon>
        <taxon>Dietziaceae</taxon>
        <taxon>Dietzia</taxon>
    </lineage>
</organism>
<evidence type="ECO:0000256" key="2">
    <source>
        <dbReference type="SAM" id="Phobius"/>
    </source>
</evidence>
<dbReference type="Proteomes" id="UP001500383">
    <property type="component" value="Unassembled WGS sequence"/>
</dbReference>
<feature type="transmembrane region" description="Helical" evidence="2">
    <location>
        <begin position="345"/>
        <end position="365"/>
    </location>
</feature>
<gene>
    <name evidence="3" type="ORF">GCM10009831_13460</name>
</gene>
<keyword evidence="2" id="KW-1133">Transmembrane helix</keyword>
<accession>A0ABN2IHU3</accession>
<evidence type="ECO:0000313" key="3">
    <source>
        <dbReference type="EMBL" id="GAA1705120.1"/>
    </source>
</evidence>
<feature type="transmembrane region" description="Helical" evidence="2">
    <location>
        <begin position="71"/>
        <end position="90"/>
    </location>
</feature>
<keyword evidence="4" id="KW-1185">Reference proteome</keyword>
<feature type="transmembrane region" description="Helical" evidence="2">
    <location>
        <begin position="149"/>
        <end position="166"/>
    </location>
</feature>
<feature type="region of interest" description="Disordered" evidence="1">
    <location>
        <begin position="369"/>
        <end position="395"/>
    </location>
</feature>
<evidence type="ECO:0000256" key="1">
    <source>
        <dbReference type="SAM" id="MobiDB-lite"/>
    </source>
</evidence>
<feature type="transmembrane region" description="Helical" evidence="2">
    <location>
        <begin position="231"/>
        <end position="249"/>
    </location>
</feature>
<protein>
    <recommendedName>
        <fullName evidence="5">Integral membrane protein</fullName>
    </recommendedName>
</protein>